<name>A0A2N3KU23_9PROT</name>
<accession>A0A2N3KU23</accession>
<gene>
    <name evidence="1" type="ORF">COO20_10840</name>
</gene>
<reference evidence="1 2" key="1">
    <citation type="submission" date="2017-09" db="EMBL/GenBank/DDBJ databases">
        <title>Biodiversity and function of Thalassospira species in the particle-attached aromatic-hydrocarbon-degrading consortia from the surface seawater of the South China Sea.</title>
        <authorList>
            <person name="Dong C."/>
            <person name="Liu R."/>
            <person name="Shao Z."/>
        </authorList>
    </citation>
    <scope>NUCLEOTIDE SEQUENCE [LARGE SCALE GENOMIC DNA]</scope>
    <source>
        <strain evidence="1 2">CSC1P2</strain>
    </source>
</reference>
<protein>
    <submittedName>
        <fullName evidence="1">Uncharacterized protein</fullName>
    </submittedName>
</protein>
<proteinExistence type="predicted"/>
<comment type="caution">
    <text evidence="1">The sequence shown here is derived from an EMBL/GenBank/DDBJ whole genome shotgun (WGS) entry which is preliminary data.</text>
</comment>
<evidence type="ECO:0000313" key="2">
    <source>
        <dbReference type="Proteomes" id="UP000233597"/>
    </source>
</evidence>
<dbReference type="AlphaFoldDB" id="A0A2N3KU23"/>
<organism evidence="1 2">
    <name type="scientific">Thalassospira marina</name>
    <dbReference type="NCBI Taxonomy" id="2048283"/>
    <lineage>
        <taxon>Bacteria</taxon>
        <taxon>Pseudomonadati</taxon>
        <taxon>Pseudomonadota</taxon>
        <taxon>Alphaproteobacteria</taxon>
        <taxon>Rhodospirillales</taxon>
        <taxon>Thalassospiraceae</taxon>
        <taxon>Thalassospira</taxon>
    </lineage>
</organism>
<dbReference type="Proteomes" id="UP000233597">
    <property type="component" value="Unassembled WGS sequence"/>
</dbReference>
<dbReference type="EMBL" id="NWTK01000006">
    <property type="protein sequence ID" value="PKR54045.1"/>
    <property type="molecule type" value="Genomic_DNA"/>
</dbReference>
<sequence length="204" mass="23133">MSIIKGCFVSELVALDKADDDGCLGYCRHDKTDHWRDSVWIGLAGPIASAIHEGRDGWKTFRLGDFDDYNKAMNLYLDFLKPPLPRALEKIIGEDVSYTAELVLDGFYLPNISAPLKGKLTRFCKQHQRAMEFAGDLLRQEVKAIRETIENSPYFMPMTYAIASELNRVSRMDTRALLTLFKSLSSQETERLSNSAPHRPGDQQ</sequence>
<evidence type="ECO:0000313" key="1">
    <source>
        <dbReference type="EMBL" id="PKR54045.1"/>
    </source>
</evidence>